<dbReference type="Proteomes" id="UP000249453">
    <property type="component" value="Unassembled WGS sequence"/>
</dbReference>
<evidence type="ECO:0000313" key="2">
    <source>
        <dbReference type="EMBL" id="RAK32037.1"/>
    </source>
</evidence>
<gene>
    <name evidence="2" type="ORF">C7374_10231</name>
</gene>
<keyword evidence="1" id="KW-0812">Transmembrane</keyword>
<evidence type="ECO:0000256" key="1">
    <source>
        <dbReference type="SAM" id="Phobius"/>
    </source>
</evidence>
<name>A0A364JX48_9HYPH</name>
<comment type="caution">
    <text evidence="2">The sequence shown here is derived from an EMBL/GenBank/DDBJ whole genome shotgun (WGS) entry which is preliminary data.</text>
</comment>
<reference evidence="2 3" key="1">
    <citation type="submission" date="2018-06" db="EMBL/GenBank/DDBJ databases">
        <title>Genomic Encyclopedia of Type Strains, Phase IV (KMG-IV): sequencing the most valuable type-strain genomes for metagenomic binning, comparative biology and taxonomic classification.</title>
        <authorList>
            <person name="Goeker M."/>
        </authorList>
    </citation>
    <scope>NUCLEOTIDE SEQUENCE [LARGE SCALE GENOMIC DNA]</scope>
    <source>
        <strain evidence="2 3">DSM 26720</strain>
    </source>
</reference>
<dbReference type="EMBL" id="QLMK01000002">
    <property type="protein sequence ID" value="RAK32037.1"/>
    <property type="molecule type" value="Genomic_DNA"/>
</dbReference>
<protein>
    <submittedName>
        <fullName evidence="2">Uncharacterized protein</fullName>
    </submittedName>
</protein>
<accession>A0A364JX48</accession>
<proteinExistence type="predicted"/>
<dbReference type="AlphaFoldDB" id="A0A364JX48"/>
<keyword evidence="3" id="KW-1185">Reference proteome</keyword>
<keyword evidence="1" id="KW-0472">Membrane</keyword>
<dbReference type="RefSeq" id="WP_111574299.1">
    <property type="nucleotide sequence ID" value="NZ_JBHEEY010000003.1"/>
</dbReference>
<sequence>MDESEKSGATSRKLANAVRAVKIAAADRGDVATETSEAERARLELLAQELQPVFDDVPLDDPQWDFALSSGLQPRLWIDATSHVMMGRDRRTYRFVRDTRLGRIIVAESTNSGKIADAVTFYIAERMVERARLLEGEPIPIRKPVAEGGEQGAAEAVSSAMVSDPPRQPASRFTWFLFGGLVACIVLFALFHDRIEQVLFQ</sequence>
<feature type="transmembrane region" description="Helical" evidence="1">
    <location>
        <begin position="173"/>
        <end position="191"/>
    </location>
</feature>
<organism evidence="2 3">
    <name type="scientific">Falsochrobactrum ovis</name>
    <dbReference type="NCBI Taxonomy" id="1293442"/>
    <lineage>
        <taxon>Bacteria</taxon>
        <taxon>Pseudomonadati</taxon>
        <taxon>Pseudomonadota</taxon>
        <taxon>Alphaproteobacteria</taxon>
        <taxon>Hyphomicrobiales</taxon>
        <taxon>Brucellaceae</taxon>
        <taxon>Falsochrobactrum</taxon>
    </lineage>
</organism>
<evidence type="ECO:0000313" key="3">
    <source>
        <dbReference type="Proteomes" id="UP000249453"/>
    </source>
</evidence>
<keyword evidence="1" id="KW-1133">Transmembrane helix</keyword>